<dbReference type="RefSeq" id="WP_210973623.1">
    <property type="nucleotide sequence ID" value="NZ_JAGPXE010000021.1"/>
</dbReference>
<organism evidence="1 2">
    <name type="scientific">Saccharopolyspora endophytica</name>
    <dbReference type="NCBI Taxonomy" id="543886"/>
    <lineage>
        <taxon>Bacteria</taxon>
        <taxon>Bacillati</taxon>
        <taxon>Actinomycetota</taxon>
        <taxon>Actinomycetes</taxon>
        <taxon>Pseudonocardiales</taxon>
        <taxon>Pseudonocardiaceae</taxon>
        <taxon>Saccharopolyspora</taxon>
    </lineage>
</organism>
<protein>
    <recommendedName>
        <fullName evidence="3">Aminoglycoside phosphotransferase domain-containing protein</fullName>
    </recommendedName>
</protein>
<proteinExistence type="predicted"/>
<name>A0ABS5DQP1_9PSEU</name>
<evidence type="ECO:0008006" key="3">
    <source>
        <dbReference type="Google" id="ProtNLM"/>
    </source>
</evidence>
<accession>A0ABS5DQP1</accession>
<dbReference type="EMBL" id="JAGPXE010000021">
    <property type="protein sequence ID" value="MBQ0928619.1"/>
    <property type="molecule type" value="Genomic_DNA"/>
</dbReference>
<sequence length="377" mass="43279">MRIAHHRRYTANHTWHVDWAGRELFVKANPHRADALAEYAGHARIKDFYPVPELYRAHRLAHWTVLVYDRWRHFGLDQGLMLDEITRADRTGEMARLDKCLNAVIHHYQGVIGRTVQQTTHGATIQKLFGARAASDGRLDQYYRHNEPWPITDGMRGVRPQDLARLNLIVNDRAHTIDFVDLVARLRVHFAQNNPVWAALTQGDPTDVNIGWSPSRGPVWIDYDTAGLNALPGEFACFLMYQRLHGPRLTPHYNPRAFRDHPSALTTPSFTEPSISAEFTRSSLVIDYQHTPSRARRHVLHRYLEEMVRPLAHHLGVDDLMTWLRPYLVMRLLAVYHLTHLEPRDAALSLALLAQALDPDTELRAFLAITPADAEVN</sequence>
<comment type="caution">
    <text evidence="1">The sequence shown here is derived from an EMBL/GenBank/DDBJ whole genome shotgun (WGS) entry which is preliminary data.</text>
</comment>
<evidence type="ECO:0000313" key="2">
    <source>
        <dbReference type="Proteomes" id="UP000674084"/>
    </source>
</evidence>
<gene>
    <name evidence="1" type="ORF">KBO27_32140</name>
</gene>
<evidence type="ECO:0000313" key="1">
    <source>
        <dbReference type="EMBL" id="MBQ0928619.1"/>
    </source>
</evidence>
<reference evidence="1 2" key="1">
    <citation type="submission" date="2021-04" db="EMBL/GenBank/DDBJ databases">
        <title>Whole-genome sequencing of Saccharopolyspora endophytica KCTC 19397.</title>
        <authorList>
            <person name="Ay H."/>
            <person name="Saygin H."/>
            <person name="Sahin N."/>
        </authorList>
    </citation>
    <scope>NUCLEOTIDE SEQUENCE [LARGE SCALE GENOMIC DNA]</scope>
    <source>
        <strain evidence="1 2">KCTC 19397</strain>
    </source>
</reference>
<dbReference type="Proteomes" id="UP000674084">
    <property type="component" value="Unassembled WGS sequence"/>
</dbReference>
<keyword evidence="2" id="KW-1185">Reference proteome</keyword>